<dbReference type="PANTHER" id="PTHR11011:SF108">
    <property type="entry name" value="FATTY ACYL-COA REDUCTASE"/>
    <property type="match status" value="1"/>
</dbReference>
<protein>
    <recommendedName>
        <fullName evidence="4">Fatty acyl-CoA reductase</fullName>
        <ecNumber evidence="4">1.2.1.84</ecNumber>
    </recommendedName>
</protein>
<dbReference type="GO" id="GO:0102965">
    <property type="term" value="F:alcohol-forming long-chain fatty acyl-CoA reductase activity"/>
    <property type="evidence" value="ECO:0007669"/>
    <property type="project" value="UniProtKB-EC"/>
</dbReference>
<evidence type="ECO:0000313" key="7">
    <source>
        <dbReference type="EMBL" id="KRH26610.1"/>
    </source>
</evidence>
<dbReference type="PANTHER" id="PTHR11011">
    <property type="entry name" value="MALE STERILITY PROTEIN 2-RELATED"/>
    <property type="match status" value="1"/>
</dbReference>
<dbReference type="STRING" id="3847.I1LTU1"/>
<sequence length="527" mass="60027">MGILHLIKSIVSYCFVKVHLEILRPLIILSPMELGSIMHFLQDKTILVTGATGFLAKIFVEKILRVQPNVKKLYLLLRARDTESATQRLHTEIIGKDLFRLLKEKLGTRFNSFVSEKLAVVPGDISQEDLNLEDPILGEEIFNQTDVIVNLAATTNFDERYDIALSINTLGVLHVLSFAKKCVKLKVLIHVSTAYVCGEREGLILEAPHHFGVSLNGVPGPDIDMEKKKVEDKLNQLREEGAIEHDIELAMKDLGTQRATMYGWPNTYVFTKAMGEMLVGTTKGNMNVVIVRPTMVTSTYKEPFPGWIEGLRTIDSIVVAYGKGKLVCFLANLEAVFDVIPADMVVNAMLVAMVAHANQPSDIIYHVGSSVVNPVMYLNLRDYSVRYFTEKPWINRDGKPVKVGKFTILRNMDSFRKYMYIRYLLPLKGLELVNAASCQYFQKMYLDFNRKIRTVLRLVELYKPYLFFNGVACFAHRFDNTNTEKLLSSARQGGVETELFYFDTKMIDWEDYFINIHFPGIIKYAFK</sequence>
<comment type="similarity">
    <text evidence="1 4">Belongs to the fatty acyl-CoA reductase family.</text>
</comment>
<dbReference type="SMR" id="I1LTU1"/>
<keyword evidence="2 4" id="KW-0444">Lipid biosynthesis</keyword>
<dbReference type="Proteomes" id="UP000008827">
    <property type="component" value="Chromosome 12"/>
</dbReference>
<dbReference type="RefSeq" id="XP_014620488.1">
    <property type="nucleotide sequence ID" value="XM_014765002.3"/>
</dbReference>
<dbReference type="InterPro" id="IPR026055">
    <property type="entry name" value="FAR"/>
</dbReference>
<dbReference type="CDD" id="cd09071">
    <property type="entry name" value="FAR_C"/>
    <property type="match status" value="1"/>
</dbReference>
<keyword evidence="3 4" id="KW-0443">Lipid metabolism</keyword>
<dbReference type="GeneID" id="100805240"/>
<proteinExistence type="inferred from homology"/>
<dbReference type="Gene3D" id="3.40.50.720">
    <property type="entry name" value="NAD(P)-binding Rossmann-like Domain"/>
    <property type="match status" value="1"/>
</dbReference>
<evidence type="ECO:0000259" key="6">
    <source>
        <dbReference type="Pfam" id="PF07993"/>
    </source>
</evidence>
<dbReference type="Gramene" id="KRH26610">
    <property type="protein sequence ID" value="KRH26610"/>
    <property type="gene ID" value="GLYMA_12G183300"/>
</dbReference>
<accession>I1LTU1</accession>
<dbReference type="EnsemblPlants" id="KRH26610">
    <property type="protein sequence ID" value="KRH26610"/>
    <property type="gene ID" value="GLYMA_12G183300"/>
</dbReference>
<dbReference type="InterPro" id="IPR013120">
    <property type="entry name" value="FAR_NAD-bd"/>
</dbReference>
<evidence type="ECO:0000256" key="4">
    <source>
        <dbReference type="RuleBase" id="RU363097"/>
    </source>
</evidence>
<feature type="domain" description="Fatty acyl-CoA reductase C-terminal" evidence="5">
    <location>
        <begin position="423"/>
        <end position="527"/>
    </location>
</feature>
<dbReference type="GO" id="GO:0035336">
    <property type="term" value="P:long-chain fatty-acyl-CoA metabolic process"/>
    <property type="evidence" value="ECO:0000318"/>
    <property type="project" value="GO_Central"/>
</dbReference>
<dbReference type="GO" id="GO:0010345">
    <property type="term" value="P:suberin biosynthetic process"/>
    <property type="evidence" value="ECO:0000318"/>
    <property type="project" value="GO_Central"/>
</dbReference>
<evidence type="ECO:0000259" key="5">
    <source>
        <dbReference type="Pfam" id="PF03015"/>
    </source>
</evidence>
<reference evidence="7 8" key="1">
    <citation type="journal article" date="2010" name="Nature">
        <title>Genome sequence of the palaeopolyploid soybean.</title>
        <authorList>
            <person name="Schmutz J."/>
            <person name="Cannon S.B."/>
            <person name="Schlueter J."/>
            <person name="Ma J."/>
            <person name="Mitros T."/>
            <person name="Nelson W."/>
            <person name="Hyten D.L."/>
            <person name="Song Q."/>
            <person name="Thelen J.J."/>
            <person name="Cheng J."/>
            <person name="Xu D."/>
            <person name="Hellsten U."/>
            <person name="May G.D."/>
            <person name="Yu Y."/>
            <person name="Sakurai T."/>
            <person name="Umezawa T."/>
            <person name="Bhattacharyya M.K."/>
            <person name="Sandhu D."/>
            <person name="Valliyodan B."/>
            <person name="Lindquist E."/>
            <person name="Peto M."/>
            <person name="Grant D."/>
            <person name="Shu S."/>
            <person name="Goodstein D."/>
            <person name="Barry K."/>
            <person name="Futrell-Griggs M."/>
            <person name="Abernathy B."/>
            <person name="Du J."/>
            <person name="Tian Z."/>
            <person name="Zhu L."/>
            <person name="Gill N."/>
            <person name="Joshi T."/>
            <person name="Libault M."/>
            <person name="Sethuraman A."/>
            <person name="Zhang X.-C."/>
            <person name="Shinozaki K."/>
            <person name="Nguyen H.T."/>
            <person name="Wing R.A."/>
            <person name="Cregan P."/>
            <person name="Specht J."/>
            <person name="Grimwood J."/>
            <person name="Rokhsar D."/>
            <person name="Stacey G."/>
            <person name="Shoemaker R.C."/>
            <person name="Jackson S.A."/>
        </authorList>
    </citation>
    <scope>NUCLEOTIDE SEQUENCE</scope>
    <source>
        <strain evidence="8">cv. Williams 82</strain>
        <tissue evidence="7">Callus</tissue>
    </source>
</reference>
<dbReference type="ExpressionAtlas" id="I1LTU1">
    <property type="expression patterns" value="baseline"/>
</dbReference>
<dbReference type="Pfam" id="PF03015">
    <property type="entry name" value="Sterile"/>
    <property type="match status" value="1"/>
</dbReference>
<dbReference type="GO" id="GO:0080019">
    <property type="term" value="F:alcohol-forming very long-chain fatty acyl-CoA reductase activity"/>
    <property type="evidence" value="ECO:0000318"/>
    <property type="project" value="GO_Central"/>
</dbReference>
<keyword evidence="4" id="KW-0560">Oxidoreductase</keyword>
<dbReference type="AlphaFoldDB" id="I1LTU1"/>
<reference evidence="7" key="3">
    <citation type="submission" date="2018-07" db="EMBL/GenBank/DDBJ databases">
        <title>WGS assembly of Glycine max.</title>
        <authorList>
            <person name="Schmutz J."/>
            <person name="Cannon S."/>
            <person name="Schlueter J."/>
            <person name="Ma J."/>
            <person name="Mitros T."/>
            <person name="Nelson W."/>
            <person name="Hyten D."/>
            <person name="Song Q."/>
            <person name="Thelen J."/>
            <person name="Cheng J."/>
            <person name="Xu D."/>
            <person name="Hellsten U."/>
            <person name="May G."/>
            <person name="Yu Y."/>
            <person name="Sakurai T."/>
            <person name="Umezawa T."/>
            <person name="Bhattacharyya M."/>
            <person name="Sandhu D."/>
            <person name="Valliyodan B."/>
            <person name="Lindquist E."/>
            <person name="Peto M."/>
            <person name="Grant D."/>
            <person name="Shu S."/>
            <person name="Goodstein D."/>
            <person name="Barry K."/>
            <person name="Futrell-Griggs M."/>
            <person name="Abernathy B."/>
            <person name="Du J."/>
            <person name="Tian Z."/>
            <person name="Zhu L."/>
            <person name="Gill N."/>
            <person name="Joshi T."/>
            <person name="Libault M."/>
            <person name="Sethuraman A."/>
            <person name="Zhang X."/>
            <person name="Shinozaki K."/>
            <person name="Nguyen H."/>
            <person name="Wing R."/>
            <person name="Cregan P."/>
            <person name="Specht J."/>
            <person name="Grimwood J."/>
            <person name="Rokhsar D."/>
            <person name="Stacey G."/>
            <person name="Shoemaker R."/>
            <person name="Jackson S."/>
        </authorList>
    </citation>
    <scope>NUCLEOTIDE SEQUENCE</scope>
    <source>
        <tissue evidence="7">Callus</tissue>
    </source>
</reference>
<dbReference type="PaxDb" id="3847-GLYMA12G30850.1"/>
<dbReference type="eggNOG" id="KOG1221">
    <property type="taxonomic scope" value="Eukaryota"/>
</dbReference>
<dbReference type="EMBL" id="CM000845">
    <property type="protein sequence ID" value="KRH26610.1"/>
    <property type="molecule type" value="Genomic_DNA"/>
</dbReference>
<dbReference type="HOGENOM" id="CLU_024661_4_1_1"/>
<keyword evidence="4" id="KW-0521">NADP</keyword>
<dbReference type="CDD" id="cd05236">
    <property type="entry name" value="FAR-N_SDR_e"/>
    <property type="match status" value="1"/>
</dbReference>
<dbReference type="Pfam" id="PF07993">
    <property type="entry name" value="NAD_binding_4"/>
    <property type="match status" value="1"/>
</dbReference>
<keyword evidence="9" id="KW-1185">Reference proteome</keyword>
<organism evidence="7">
    <name type="scientific">Glycine max</name>
    <name type="common">Soybean</name>
    <name type="synonym">Glycine hispida</name>
    <dbReference type="NCBI Taxonomy" id="3847"/>
    <lineage>
        <taxon>Eukaryota</taxon>
        <taxon>Viridiplantae</taxon>
        <taxon>Streptophyta</taxon>
        <taxon>Embryophyta</taxon>
        <taxon>Tracheophyta</taxon>
        <taxon>Spermatophyta</taxon>
        <taxon>Magnoliopsida</taxon>
        <taxon>eudicotyledons</taxon>
        <taxon>Gunneridae</taxon>
        <taxon>Pentapetalae</taxon>
        <taxon>rosids</taxon>
        <taxon>fabids</taxon>
        <taxon>Fabales</taxon>
        <taxon>Fabaceae</taxon>
        <taxon>Papilionoideae</taxon>
        <taxon>50 kb inversion clade</taxon>
        <taxon>NPAAA clade</taxon>
        <taxon>indigoferoid/millettioid clade</taxon>
        <taxon>Phaseoleae</taxon>
        <taxon>Glycine</taxon>
        <taxon>Glycine subgen. Soja</taxon>
    </lineage>
</organism>
<dbReference type="SUPFAM" id="SSF51735">
    <property type="entry name" value="NAD(P)-binding Rossmann-fold domains"/>
    <property type="match status" value="1"/>
</dbReference>
<evidence type="ECO:0000256" key="3">
    <source>
        <dbReference type="ARBA" id="ARBA00023098"/>
    </source>
</evidence>
<evidence type="ECO:0000313" key="8">
    <source>
        <dbReference type="EnsemblPlants" id="KRH26610"/>
    </source>
</evidence>
<evidence type="ECO:0000313" key="9">
    <source>
        <dbReference type="Proteomes" id="UP000008827"/>
    </source>
</evidence>
<evidence type="ECO:0000256" key="1">
    <source>
        <dbReference type="ARBA" id="ARBA00005928"/>
    </source>
</evidence>
<name>I1LTU1_SOYBN</name>
<dbReference type="InterPro" id="IPR036291">
    <property type="entry name" value="NAD(P)-bd_dom_sf"/>
</dbReference>
<reference evidence="8" key="2">
    <citation type="submission" date="2018-02" db="UniProtKB">
        <authorList>
            <consortium name="EnsemblPlants"/>
        </authorList>
    </citation>
    <scope>IDENTIFICATION</scope>
    <source>
        <strain evidence="8">Williams 82</strain>
    </source>
</reference>
<evidence type="ECO:0000256" key="2">
    <source>
        <dbReference type="ARBA" id="ARBA00022516"/>
    </source>
</evidence>
<gene>
    <name evidence="8" type="primary">LOC100805240</name>
    <name evidence="7" type="ORF">GLYMA_12G183300</name>
</gene>
<comment type="function">
    <text evidence="4">Catalyzes the reduction of fatty acyl-CoA to fatty alcohols.</text>
</comment>
<dbReference type="EC" id="1.2.1.84" evidence="4"/>
<comment type="catalytic activity">
    <reaction evidence="4">
        <text>a long-chain fatty acyl-CoA + 2 NADPH + 2 H(+) = a long-chain primary fatty alcohol + 2 NADP(+) + CoA</text>
        <dbReference type="Rhea" id="RHEA:52716"/>
        <dbReference type="ChEBI" id="CHEBI:15378"/>
        <dbReference type="ChEBI" id="CHEBI:57287"/>
        <dbReference type="ChEBI" id="CHEBI:57783"/>
        <dbReference type="ChEBI" id="CHEBI:58349"/>
        <dbReference type="ChEBI" id="CHEBI:77396"/>
        <dbReference type="ChEBI" id="CHEBI:83139"/>
        <dbReference type="EC" id="1.2.1.84"/>
    </reaction>
</comment>
<feature type="domain" description="Thioester reductase (TE)" evidence="6">
    <location>
        <begin position="48"/>
        <end position="349"/>
    </location>
</feature>
<dbReference type="InterPro" id="IPR033640">
    <property type="entry name" value="FAR_C"/>
</dbReference>